<protein>
    <submittedName>
        <fullName evidence="14">Uncharacterized protein</fullName>
    </submittedName>
</protein>
<dbReference type="InterPro" id="IPR054059">
    <property type="entry name" value="MORF/ORRM1/DAG-like_MORF"/>
</dbReference>
<dbReference type="SUPFAM" id="SSF52743">
    <property type="entry name" value="Subtilisin-like"/>
    <property type="match status" value="2"/>
</dbReference>
<feature type="active site" description="Charge relay system" evidence="7">
    <location>
        <position position="1105"/>
    </location>
</feature>
<keyword evidence="2 7" id="KW-0645">Protease</keyword>
<organism evidence="14 15">
    <name type="scientific">Brassica rapa subsp. trilocularis</name>
    <dbReference type="NCBI Taxonomy" id="1813537"/>
    <lineage>
        <taxon>Eukaryota</taxon>
        <taxon>Viridiplantae</taxon>
        <taxon>Streptophyta</taxon>
        <taxon>Embryophyta</taxon>
        <taxon>Tracheophyta</taxon>
        <taxon>Spermatophyta</taxon>
        <taxon>Magnoliopsida</taxon>
        <taxon>eudicotyledons</taxon>
        <taxon>Gunneridae</taxon>
        <taxon>Pentapetalae</taxon>
        <taxon>rosids</taxon>
        <taxon>malvids</taxon>
        <taxon>Brassicales</taxon>
        <taxon>Brassicaceae</taxon>
        <taxon>Brassiceae</taxon>
        <taxon>Brassica</taxon>
    </lineage>
</organism>
<dbReference type="InterPro" id="IPR023828">
    <property type="entry name" value="Peptidase_S8_Ser-AS"/>
</dbReference>
<feature type="domain" description="Inhibitor I9" evidence="11">
    <location>
        <begin position="29"/>
        <end position="107"/>
    </location>
</feature>
<keyword evidence="5 7" id="KW-0720">Serine protease</keyword>
<dbReference type="Gene3D" id="2.60.40.2310">
    <property type="match status" value="1"/>
</dbReference>
<dbReference type="InterPro" id="IPR015500">
    <property type="entry name" value="Peptidase_S8_subtilisin-rel"/>
</dbReference>
<dbReference type="Pfam" id="PF21864">
    <property type="entry name" value="MORF_dom"/>
    <property type="match status" value="1"/>
</dbReference>
<feature type="domain" description="MORF/ORRM1/DAG-like MORF" evidence="13">
    <location>
        <begin position="592"/>
        <end position="660"/>
    </location>
</feature>
<dbReference type="InterPro" id="IPR045051">
    <property type="entry name" value="SBT"/>
</dbReference>
<dbReference type="CDD" id="cd02120">
    <property type="entry name" value="PA_subtilisin_like"/>
    <property type="match status" value="2"/>
</dbReference>
<feature type="domain" description="PA" evidence="10">
    <location>
        <begin position="400"/>
        <end position="473"/>
    </location>
</feature>
<dbReference type="Gene3D" id="3.30.70.80">
    <property type="entry name" value="Peptidase S8 propeptide/proteinase inhibitor I9"/>
    <property type="match status" value="1"/>
</dbReference>
<evidence type="ECO:0000256" key="5">
    <source>
        <dbReference type="ARBA" id="ARBA00022825"/>
    </source>
</evidence>
<dbReference type="Gene3D" id="3.40.50.200">
    <property type="entry name" value="Peptidase S8/S53 domain"/>
    <property type="match status" value="2"/>
</dbReference>
<feature type="domain" description="Peptidase S8/S53" evidence="9">
    <location>
        <begin position="686"/>
        <end position="1146"/>
    </location>
</feature>
<evidence type="ECO:0000313" key="15">
    <source>
        <dbReference type="Proteomes" id="UP000823674"/>
    </source>
</evidence>
<dbReference type="Pfam" id="PF05922">
    <property type="entry name" value="Inhibitor_I9"/>
    <property type="match status" value="1"/>
</dbReference>
<evidence type="ECO:0000256" key="8">
    <source>
        <dbReference type="SAM" id="SignalP"/>
    </source>
</evidence>
<feature type="active site" description="Charge relay system" evidence="7">
    <location>
        <position position="695"/>
    </location>
</feature>
<dbReference type="Proteomes" id="UP000823674">
    <property type="component" value="Chromosome A09"/>
</dbReference>
<dbReference type="InterPro" id="IPR022398">
    <property type="entry name" value="Peptidase_S8_His-AS"/>
</dbReference>
<feature type="active site" description="Charge relay system" evidence="7">
    <location>
        <position position="142"/>
    </location>
</feature>
<keyword evidence="3 8" id="KW-0732">Signal</keyword>
<comment type="caution">
    <text evidence="14">The sequence shown here is derived from an EMBL/GenBank/DDBJ whole genome shotgun (WGS) entry which is preliminary data.</text>
</comment>
<feature type="signal peptide" evidence="8">
    <location>
        <begin position="1"/>
        <end position="25"/>
    </location>
</feature>
<dbReference type="Pfam" id="PF02225">
    <property type="entry name" value="PA"/>
    <property type="match status" value="2"/>
</dbReference>
<evidence type="ECO:0000313" key="14">
    <source>
        <dbReference type="EMBL" id="KAG5384762.1"/>
    </source>
</evidence>
<dbReference type="Pfam" id="PF00082">
    <property type="entry name" value="Peptidase_S8"/>
    <property type="match status" value="2"/>
</dbReference>
<dbReference type="EMBL" id="JADBGQ010000008">
    <property type="protein sequence ID" value="KAG5384762.1"/>
    <property type="molecule type" value="Genomic_DNA"/>
</dbReference>
<feature type="active site" description="Charge relay system" evidence="7">
    <location>
        <position position="552"/>
    </location>
</feature>
<feature type="active site" description="Charge relay system" evidence="7">
    <location>
        <position position="217"/>
    </location>
</feature>
<comment type="similarity">
    <text evidence="1 7">Belongs to the peptidase S8 family.</text>
</comment>
<dbReference type="PROSITE" id="PS00137">
    <property type="entry name" value="SUBTILASE_HIS"/>
    <property type="match status" value="2"/>
</dbReference>
<dbReference type="InterPro" id="IPR041469">
    <property type="entry name" value="Subtilisin-like_FN3"/>
</dbReference>
<evidence type="ECO:0000256" key="7">
    <source>
        <dbReference type="PROSITE-ProRule" id="PRU01240"/>
    </source>
</evidence>
<reference evidence="14 15" key="1">
    <citation type="submission" date="2021-03" db="EMBL/GenBank/DDBJ databases">
        <authorList>
            <person name="King G.J."/>
            <person name="Bancroft I."/>
            <person name="Baten A."/>
            <person name="Bloomfield J."/>
            <person name="Borpatragohain P."/>
            <person name="He Z."/>
            <person name="Irish N."/>
            <person name="Irwin J."/>
            <person name="Liu K."/>
            <person name="Mauleon R.P."/>
            <person name="Moore J."/>
            <person name="Morris R."/>
            <person name="Ostergaard L."/>
            <person name="Wang B."/>
            <person name="Wells R."/>
        </authorList>
    </citation>
    <scope>NUCLEOTIDE SEQUENCE [LARGE SCALE GENOMIC DNA]</scope>
    <source>
        <strain evidence="14">R-o-18</strain>
        <tissue evidence="14">Leaf</tissue>
    </source>
</reference>
<dbReference type="PROSITE" id="PS00138">
    <property type="entry name" value="SUBTILASE_SER"/>
    <property type="match status" value="2"/>
</dbReference>
<proteinExistence type="inferred from homology"/>
<evidence type="ECO:0000256" key="1">
    <source>
        <dbReference type="ARBA" id="ARBA00011073"/>
    </source>
</evidence>
<feature type="chain" id="PRO_5045474678" evidence="8">
    <location>
        <begin position="26"/>
        <end position="1327"/>
    </location>
</feature>
<evidence type="ECO:0000259" key="10">
    <source>
        <dbReference type="Pfam" id="PF02225"/>
    </source>
</evidence>
<dbReference type="Gene3D" id="3.50.30.30">
    <property type="match status" value="2"/>
</dbReference>
<dbReference type="InterPro" id="IPR000209">
    <property type="entry name" value="Peptidase_S8/S53_dom"/>
</dbReference>
<name>A0ABQ7LEV4_BRACM</name>
<dbReference type="PRINTS" id="PR00723">
    <property type="entry name" value="SUBTILISIN"/>
</dbReference>
<dbReference type="InterPro" id="IPR010259">
    <property type="entry name" value="S8pro/Inhibitor_I9"/>
</dbReference>
<evidence type="ECO:0000259" key="13">
    <source>
        <dbReference type="Pfam" id="PF21864"/>
    </source>
</evidence>
<keyword evidence="15" id="KW-1185">Reference proteome</keyword>
<evidence type="ECO:0000256" key="6">
    <source>
        <dbReference type="ARBA" id="ARBA00023180"/>
    </source>
</evidence>
<dbReference type="InterPro" id="IPR036852">
    <property type="entry name" value="Peptidase_S8/S53_dom_sf"/>
</dbReference>
<dbReference type="PANTHER" id="PTHR10795">
    <property type="entry name" value="PROPROTEIN CONVERTASE SUBTILISIN/KEXIN"/>
    <property type="match status" value="1"/>
</dbReference>
<dbReference type="SUPFAM" id="SSF54897">
    <property type="entry name" value="Protease propeptides/inhibitors"/>
    <property type="match status" value="1"/>
</dbReference>
<evidence type="ECO:0000256" key="4">
    <source>
        <dbReference type="ARBA" id="ARBA00022801"/>
    </source>
</evidence>
<dbReference type="CDD" id="cd04852">
    <property type="entry name" value="Peptidases_S8_3"/>
    <property type="match status" value="2"/>
</dbReference>
<evidence type="ECO:0000259" key="11">
    <source>
        <dbReference type="Pfam" id="PF05922"/>
    </source>
</evidence>
<evidence type="ECO:0000256" key="3">
    <source>
        <dbReference type="ARBA" id="ARBA00022729"/>
    </source>
</evidence>
<keyword evidence="6" id="KW-0325">Glycoprotein</keyword>
<accession>A0ABQ7LEV4</accession>
<feature type="active site" description="Charge relay system" evidence="7">
    <location>
        <position position="770"/>
    </location>
</feature>
<evidence type="ECO:0000259" key="9">
    <source>
        <dbReference type="Pfam" id="PF00082"/>
    </source>
</evidence>
<dbReference type="InterPro" id="IPR003137">
    <property type="entry name" value="PA_domain"/>
</dbReference>
<dbReference type="InterPro" id="IPR037045">
    <property type="entry name" value="S8pro/Inhibitor_I9_sf"/>
</dbReference>
<dbReference type="InterPro" id="IPR034197">
    <property type="entry name" value="Peptidases_S8_3"/>
</dbReference>
<gene>
    <name evidence="14" type="primary">A09p043260.1_BraROA</name>
    <name evidence="14" type="ORF">IGI04_036232</name>
</gene>
<feature type="domain" description="PA" evidence="10">
    <location>
        <begin position="937"/>
        <end position="1022"/>
    </location>
</feature>
<evidence type="ECO:0000256" key="2">
    <source>
        <dbReference type="ARBA" id="ARBA00022670"/>
    </source>
</evidence>
<feature type="domain" description="Subtilisin-like protease fibronectin type-III" evidence="12">
    <location>
        <begin position="1220"/>
        <end position="1315"/>
    </location>
</feature>
<sequence>MMNSRLLFALVLNLIIVLKVARAGAESKVHIVYLSEKQHDDPKHVTESHHQMLSSLLGSEVEAHDSMVHSYRHGFSGFAAKLTESQAKKIADSPDVVHVIPDSFYELATTRTWDYLGLSVGNPKNLLNDTNMGDQVIIGFIDSGVWPESESFNDNGVGPVPSHWKGECQSGENFMSTNCNRKLIGAKYFINGFLAENEGFNSTGSRDCISARDFIGHGTHVASIAGGSFVPNVSYKGLAGGNLRGGAPRARIAIYKACWYVDQLGAVACSSSDILKAMDEAMHDGVDVLSLSLGAQVPLFPETDLRDRIATGAFHAVAKGIIVVCAGGNSGPAAQTVLNTAPWVITVAATTLDRSFPTPITLGNNNVILGQALYTGPEVGFTSLVYPENSGHSNVTFSGVCERLNLNPNGTMRGKVVLCFTTATLFTAVSRAASYVKAAGGVGVIIARNPGYNLTPCRDDFPCVAIDYELGTDILLYIRSTGSPVVKIQPSRTMVGQPVGTKVATFSSRGPNSISPAILKPDIGAPGVSILAATSPDSNSSAGGFDILAGTSMAAPVISGVVALLKAMHPDWSPAAIKSAIVHIVYLGEKQHDDPKHVTEYHHQMLSSLLGSKEDAHDSMVYSYRHGFSGFAARLTKSQAKKLADSPEVVHVMPDGYYELATTRTWDYLGLSAAHPKNLLNDTNMGEHVIIGVIDTGVWPESESFSDNGVGPIPKRWKGGCEPGEDFKSTNCNRKLIGAKYYINGFLAENDGFNSTKSPDYISARDFNGHGTHVASIAGGSYIPDVSYKGLAGGTLRGGAPRARIAMYKACWYLEELEGVTCSFSDIMKAMDDAIHDGVDVLSLSLGSRVPLFSETDMRDGIATGAFHAVANGITVVCAGGNAGPSAQTVVNTAPWILTVAATTLDRSFATPITLGNNKVILGQAMYTGPELGFTSLVYPEDSGNSNDTFTGECESLNLNSNRTMAGKIVLCFTTTRGYTTVSRAASFVKRAGGLGLIIARNPGHTLNPCKDDFPCVAVDYELRTDILFYIRSNGSPVVKIQPSRTMVGQPVGSKVATFSSRGPNSISPAILKPDIAAPGVSILAATSPNATFNAGGFVMLSGTSMATPAISGVVALLKSLHPDWSPAAFRSAIVTTAWRTDPFGEQLPAEGSSRKVADPFDYGGGLVNPEKAAEPGLIYDMGPKDYILYLCSVGYNDSSISQLVGKGTVCTDPKPSVLDMNLPSITIPNLKDEVILTRTVTNVGPVHSVYKVVVEPPLGVRVVVTPKKLVFNSKTKSVSFTVRVSTTHKINTGYYFGSLVWSDSVRKVTIPVSVRTQILQNYYDEN</sequence>
<feature type="domain" description="Peptidase S8/S53" evidence="9">
    <location>
        <begin position="133"/>
        <end position="585"/>
    </location>
</feature>
<dbReference type="PROSITE" id="PS51892">
    <property type="entry name" value="SUBTILASE"/>
    <property type="match status" value="2"/>
</dbReference>
<keyword evidence="4 7" id="KW-0378">Hydrolase</keyword>
<dbReference type="Pfam" id="PF17766">
    <property type="entry name" value="fn3_6"/>
    <property type="match status" value="1"/>
</dbReference>
<evidence type="ECO:0000259" key="12">
    <source>
        <dbReference type="Pfam" id="PF17766"/>
    </source>
</evidence>